<dbReference type="GO" id="GO:0003700">
    <property type="term" value="F:DNA-binding transcription factor activity"/>
    <property type="evidence" value="ECO:0007669"/>
    <property type="project" value="InterPro"/>
</dbReference>
<dbReference type="InterPro" id="IPR015358">
    <property type="entry name" value="Tscrpt_reg_MerR_DNA-bd"/>
</dbReference>
<dbReference type="GO" id="GO:0003677">
    <property type="term" value="F:DNA binding"/>
    <property type="evidence" value="ECO:0007669"/>
    <property type="project" value="UniProtKB-KW"/>
</dbReference>
<dbReference type="InterPro" id="IPR000551">
    <property type="entry name" value="MerR-type_HTH_dom"/>
</dbReference>
<evidence type="ECO:0000313" key="7">
    <source>
        <dbReference type="EMBL" id="AHD01739.1"/>
    </source>
</evidence>
<keyword evidence="3" id="KW-0805">Transcription regulation</keyword>
<dbReference type="Proteomes" id="UP000018780">
    <property type="component" value="Chromosome"/>
</dbReference>
<dbReference type="RefSeq" id="WP_024091102.1">
    <property type="nucleotide sequence ID" value="NC_023135.1"/>
</dbReference>
<keyword evidence="4" id="KW-0238">DNA-binding</keyword>
<evidence type="ECO:0000256" key="2">
    <source>
        <dbReference type="ARBA" id="ARBA00022490"/>
    </source>
</evidence>
<keyword evidence="5" id="KW-0804">Transcription</keyword>
<evidence type="ECO:0000256" key="5">
    <source>
        <dbReference type="ARBA" id="ARBA00023163"/>
    </source>
</evidence>
<comment type="subcellular location">
    <subcellularLocation>
        <location evidence="1">Cytoplasm</location>
    </subcellularLocation>
</comment>
<dbReference type="SMART" id="SM00422">
    <property type="entry name" value="HTH_MERR"/>
    <property type="match status" value="1"/>
</dbReference>
<evidence type="ECO:0000256" key="4">
    <source>
        <dbReference type="ARBA" id="ARBA00023125"/>
    </source>
</evidence>
<proteinExistence type="predicted"/>
<dbReference type="HOGENOM" id="CLU_060077_2_0_5"/>
<dbReference type="InterPro" id="IPR009061">
    <property type="entry name" value="DNA-bd_dom_put_sf"/>
</dbReference>
<dbReference type="STRING" id="999552.METH_14475"/>
<dbReference type="InterPro" id="IPR047057">
    <property type="entry name" value="MerR_fam"/>
</dbReference>
<dbReference type="GO" id="GO:0005737">
    <property type="term" value="C:cytoplasm"/>
    <property type="evidence" value="ECO:0007669"/>
    <property type="project" value="UniProtKB-SubCell"/>
</dbReference>
<protein>
    <submittedName>
        <fullName evidence="7">Transcriptional regulator</fullName>
    </submittedName>
</protein>
<dbReference type="GO" id="GO:0005507">
    <property type="term" value="F:copper ion binding"/>
    <property type="evidence" value="ECO:0007669"/>
    <property type="project" value="InterPro"/>
</dbReference>
<dbReference type="OrthoDB" id="9802944at2"/>
<dbReference type="CDD" id="cd01108">
    <property type="entry name" value="HTH_CueR"/>
    <property type="match status" value="1"/>
</dbReference>
<organism evidence="7 8">
    <name type="scientific">Leisingera methylohalidivorans DSM 14336</name>
    <dbReference type="NCBI Taxonomy" id="999552"/>
    <lineage>
        <taxon>Bacteria</taxon>
        <taxon>Pseudomonadati</taxon>
        <taxon>Pseudomonadota</taxon>
        <taxon>Alphaproteobacteria</taxon>
        <taxon>Rhodobacterales</taxon>
        <taxon>Roseobacteraceae</taxon>
        <taxon>Leisingera</taxon>
    </lineage>
</organism>
<dbReference type="PRINTS" id="PR00040">
    <property type="entry name" value="HTHMERR"/>
</dbReference>
<evidence type="ECO:0000256" key="1">
    <source>
        <dbReference type="ARBA" id="ARBA00004496"/>
    </source>
</evidence>
<evidence type="ECO:0000256" key="3">
    <source>
        <dbReference type="ARBA" id="ARBA00023015"/>
    </source>
</evidence>
<dbReference type="SUPFAM" id="SSF46955">
    <property type="entry name" value="Putative DNA-binding domain"/>
    <property type="match status" value="1"/>
</dbReference>
<keyword evidence="2" id="KW-0963">Cytoplasm</keyword>
<dbReference type="PROSITE" id="PS50937">
    <property type="entry name" value="HTH_MERR_2"/>
    <property type="match status" value="1"/>
</dbReference>
<dbReference type="Gene3D" id="1.10.1660.10">
    <property type="match status" value="1"/>
</dbReference>
<dbReference type="PATRIC" id="fig|999552.6.peg.2897"/>
<dbReference type="Pfam" id="PF00376">
    <property type="entry name" value="MerR"/>
    <property type="match status" value="1"/>
</dbReference>
<gene>
    <name evidence="7" type="ORF">METH_14475</name>
</gene>
<accession>V9VVK8</accession>
<keyword evidence="8" id="KW-1185">Reference proteome</keyword>
<reference evidence="7 8" key="1">
    <citation type="submission" date="2013-09" db="EMBL/GenBank/DDBJ databases">
        <authorList>
            <consortium name="DOE Joint Genome Institute"/>
            <person name="Klenk H.-P."/>
            <person name="Huntemann M."/>
            <person name="Han J."/>
            <person name="Chen A."/>
            <person name="Kyrpides N."/>
            <person name="Mavromatis K."/>
            <person name="Markowitz V."/>
            <person name="Palaniappan K."/>
            <person name="Ivanova N."/>
            <person name="Schaumberg A."/>
            <person name="Pati A."/>
            <person name="Liolios K."/>
            <person name="Nordberg H.P."/>
            <person name="Cantor M.N."/>
            <person name="Hua S.X."/>
            <person name="Woyke T."/>
        </authorList>
    </citation>
    <scope>NUCLEOTIDE SEQUENCE [LARGE SCALE GENOMIC DNA]</scope>
    <source>
        <strain evidence="7 8">DSM 14336</strain>
    </source>
</reference>
<name>V9VVK8_9RHOB</name>
<sequence length="133" mass="14637">MNIGDVSSRSGLPAKTIRYYEDIGLIKPHRSANGYRCFAETDLHKLAFLGRARALGFTIEDCRTLMAMYEDESRASADVKQLALEHLTKIEDKIADLQAMRDTLGDLVECCAGDNRPDCPILKDLSGGEGRSG</sequence>
<dbReference type="InterPro" id="IPR011789">
    <property type="entry name" value="CueR"/>
</dbReference>
<feature type="domain" description="HTH merR-type" evidence="6">
    <location>
        <begin position="1"/>
        <end position="68"/>
    </location>
</feature>
<dbReference type="NCBIfam" id="TIGR02044">
    <property type="entry name" value="CueR"/>
    <property type="match status" value="1"/>
</dbReference>
<dbReference type="Pfam" id="PF09278">
    <property type="entry name" value="MerR-DNA-bind"/>
    <property type="match status" value="1"/>
</dbReference>
<dbReference type="KEGG" id="lmd:METH_14475"/>
<dbReference type="PANTHER" id="PTHR30204:SF94">
    <property type="entry name" value="HEAVY METAL-DEPENDENT TRANSCRIPTIONAL REGULATOR HI_0293-RELATED"/>
    <property type="match status" value="1"/>
</dbReference>
<evidence type="ECO:0000313" key="8">
    <source>
        <dbReference type="Proteomes" id="UP000018780"/>
    </source>
</evidence>
<dbReference type="EMBL" id="CP006773">
    <property type="protein sequence ID" value="AHD01739.1"/>
    <property type="molecule type" value="Genomic_DNA"/>
</dbReference>
<evidence type="ECO:0000259" key="6">
    <source>
        <dbReference type="PROSITE" id="PS50937"/>
    </source>
</evidence>
<dbReference type="AlphaFoldDB" id="V9VVK8"/>
<dbReference type="GO" id="GO:0045893">
    <property type="term" value="P:positive regulation of DNA-templated transcription"/>
    <property type="evidence" value="ECO:0007669"/>
    <property type="project" value="InterPro"/>
</dbReference>
<dbReference type="PANTHER" id="PTHR30204">
    <property type="entry name" value="REDOX-CYCLING DRUG-SENSING TRANSCRIPTIONAL ACTIVATOR SOXR"/>
    <property type="match status" value="1"/>
</dbReference>